<keyword evidence="7 8" id="KW-0472">Membrane</keyword>
<comment type="similarity">
    <text evidence="2">Belongs to the BCCT transporter (TC 2.A.15) family.</text>
</comment>
<evidence type="ECO:0000313" key="10">
    <source>
        <dbReference type="Proteomes" id="UP000193778"/>
    </source>
</evidence>
<dbReference type="InterPro" id="IPR000060">
    <property type="entry name" value="BCCT_transptr"/>
</dbReference>
<evidence type="ECO:0000256" key="4">
    <source>
        <dbReference type="ARBA" id="ARBA00022475"/>
    </source>
</evidence>
<dbReference type="Proteomes" id="UP000193778">
    <property type="component" value="Unassembled WGS sequence"/>
</dbReference>
<feature type="transmembrane region" description="Helical" evidence="8">
    <location>
        <begin position="63"/>
        <end position="83"/>
    </location>
</feature>
<name>A0A1X6YXF6_9RHOB</name>
<dbReference type="GO" id="GO:0022857">
    <property type="term" value="F:transmembrane transporter activity"/>
    <property type="evidence" value="ECO:0007669"/>
    <property type="project" value="InterPro"/>
</dbReference>
<dbReference type="RefSeq" id="WP_234995154.1">
    <property type="nucleotide sequence ID" value="NZ_FWFP01000003.1"/>
</dbReference>
<evidence type="ECO:0000256" key="7">
    <source>
        <dbReference type="ARBA" id="ARBA00023136"/>
    </source>
</evidence>
<evidence type="ECO:0000256" key="8">
    <source>
        <dbReference type="SAM" id="Phobius"/>
    </source>
</evidence>
<keyword evidence="3" id="KW-0813">Transport</keyword>
<evidence type="ECO:0000313" key="9">
    <source>
        <dbReference type="EMBL" id="SLN33947.1"/>
    </source>
</evidence>
<gene>
    <name evidence="9" type="primary">betL_1</name>
    <name evidence="9" type="ORF">RUM8411_01476</name>
</gene>
<feature type="transmembrane region" description="Helical" evidence="8">
    <location>
        <begin position="279"/>
        <end position="311"/>
    </location>
</feature>
<proteinExistence type="inferred from homology"/>
<dbReference type="PANTHER" id="PTHR30047:SF7">
    <property type="entry name" value="HIGH-AFFINITY CHOLINE TRANSPORT PROTEIN"/>
    <property type="match status" value="1"/>
</dbReference>
<reference evidence="10" key="1">
    <citation type="submission" date="2017-03" db="EMBL/GenBank/DDBJ databases">
        <authorList>
            <person name="Rodrigo-Torres L."/>
            <person name="Arahal R.D."/>
            <person name="Lucena T."/>
        </authorList>
    </citation>
    <scope>NUCLEOTIDE SEQUENCE [LARGE SCALE GENOMIC DNA]</scope>
    <source>
        <strain evidence="10">CECT 8411</strain>
    </source>
</reference>
<sequence length="533" mass="57953">MSDQSTQKPDNLVAKSGLFKGMNPTMGIASMVMILGFVFFTIRDVEASSAIFASGKDFIIGSLDWFYVLVVNVALFFVIWLMISRFGHVKLGKDDDEPDFSTFSWICMLFSAGLGSGLIYWGVAEPMFHIQGSPFLDRAGIEPGSVGAAVSAVTITNFHWGFHGWALYVLVGLSLAYFSYRHGLPLTLRTALYPVLKERIYGPWGHLVDLIGVFGTIFGLATSLGLGVTPIAAGLEDLGWMANTQTNQLILVAVITCLGTASAASGVGKGVRILSEANVMASIGLLILFIILGPTAFLLGITISGFGDYLWTVIPMGFWINGEPENQWQSWWTIFYWGWWIAWCPFVGLFIARVSKGRTIKQFCYCVLLIPTSVVMLWMGVFGGAAAGVDLFYDAGVVEAVNNDYAAGVFQTVKGFGYTWLVYPITVLITVLLISWFVTSSDSGTLVMCTMLSMGDEHPPVKFRVFWGITAGVVAGVLMLAGGLSALQTASIVAGLPIAVILLFMIYGIVKSLHAEHPLPDVADKYELEFLNR</sequence>
<feature type="transmembrane region" description="Helical" evidence="8">
    <location>
        <begin position="420"/>
        <end position="440"/>
    </location>
</feature>
<evidence type="ECO:0000256" key="3">
    <source>
        <dbReference type="ARBA" id="ARBA00022448"/>
    </source>
</evidence>
<keyword evidence="10" id="KW-1185">Reference proteome</keyword>
<comment type="subcellular location">
    <subcellularLocation>
        <location evidence="1">Cell membrane</location>
        <topology evidence="1">Multi-pass membrane protein</topology>
    </subcellularLocation>
</comment>
<organism evidence="9 10">
    <name type="scientific">Ruegeria meonggei</name>
    <dbReference type="NCBI Taxonomy" id="1446476"/>
    <lineage>
        <taxon>Bacteria</taxon>
        <taxon>Pseudomonadati</taxon>
        <taxon>Pseudomonadota</taxon>
        <taxon>Alphaproteobacteria</taxon>
        <taxon>Rhodobacterales</taxon>
        <taxon>Roseobacteraceae</taxon>
        <taxon>Ruegeria</taxon>
    </lineage>
</organism>
<feature type="transmembrane region" description="Helical" evidence="8">
    <location>
        <begin position="25"/>
        <end position="42"/>
    </location>
</feature>
<protein>
    <submittedName>
        <fullName evidence="9">Glycine betaine transporter BetL</fullName>
    </submittedName>
</protein>
<keyword evidence="6 8" id="KW-1133">Transmembrane helix</keyword>
<keyword evidence="4" id="KW-1003">Cell membrane</keyword>
<evidence type="ECO:0000256" key="2">
    <source>
        <dbReference type="ARBA" id="ARBA00005658"/>
    </source>
</evidence>
<feature type="transmembrane region" description="Helical" evidence="8">
    <location>
        <begin position="331"/>
        <end position="351"/>
    </location>
</feature>
<keyword evidence="5 8" id="KW-0812">Transmembrane</keyword>
<feature type="transmembrane region" description="Helical" evidence="8">
    <location>
        <begin position="248"/>
        <end position="267"/>
    </location>
</feature>
<feature type="transmembrane region" description="Helical" evidence="8">
    <location>
        <begin position="490"/>
        <end position="510"/>
    </location>
</feature>
<feature type="transmembrane region" description="Helical" evidence="8">
    <location>
        <begin position="162"/>
        <end position="180"/>
    </location>
</feature>
<dbReference type="PANTHER" id="PTHR30047">
    <property type="entry name" value="HIGH-AFFINITY CHOLINE TRANSPORT PROTEIN-RELATED"/>
    <property type="match status" value="1"/>
</dbReference>
<evidence type="ECO:0000256" key="5">
    <source>
        <dbReference type="ARBA" id="ARBA00022692"/>
    </source>
</evidence>
<accession>A0A1X6YXF6</accession>
<dbReference type="EMBL" id="FWFP01000003">
    <property type="protein sequence ID" value="SLN33947.1"/>
    <property type="molecule type" value="Genomic_DNA"/>
</dbReference>
<evidence type="ECO:0000256" key="1">
    <source>
        <dbReference type="ARBA" id="ARBA00004651"/>
    </source>
</evidence>
<dbReference type="AlphaFoldDB" id="A0A1X6YXF6"/>
<feature type="transmembrane region" description="Helical" evidence="8">
    <location>
        <begin position="207"/>
        <end position="228"/>
    </location>
</feature>
<feature type="transmembrane region" description="Helical" evidence="8">
    <location>
        <begin position="103"/>
        <end position="123"/>
    </location>
</feature>
<feature type="transmembrane region" description="Helical" evidence="8">
    <location>
        <begin position="363"/>
        <end position="387"/>
    </location>
</feature>
<dbReference type="GO" id="GO:0005886">
    <property type="term" value="C:plasma membrane"/>
    <property type="evidence" value="ECO:0007669"/>
    <property type="project" value="UniProtKB-SubCell"/>
</dbReference>
<evidence type="ECO:0000256" key="6">
    <source>
        <dbReference type="ARBA" id="ARBA00022989"/>
    </source>
</evidence>
<dbReference type="NCBIfam" id="TIGR00842">
    <property type="entry name" value="bcct"/>
    <property type="match status" value="1"/>
</dbReference>
<dbReference type="Pfam" id="PF02028">
    <property type="entry name" value="BCCT"/>
    <property type="match status" value="1"/>
</dbReference>
<feature type="transmembrane region" description="Helical" evidence="8">
    <location>
        <begin position="461"/>
        <end position="484"/>
    </location>
</feature>